<dbReference type="AlphaFoldDB" id="A0A7W2TTA1"/>
<dbReference type="GO" id="GO:1990281">
    <property type="term" value="C:efflux pump complex"/>
    <property type="evidence" value="ECO:0007669"/>
    <property type="project" value="TreeGrafter"/>
</dbReference>
<dbReference type="Pfam" id="PF25917">
    <property type="entry name" value="BSH_RND"/>
    <property type="match status" value="1"/>
</dbReference>
<keyword evidence="3" id="KW-0813">Transport</keyword>
<dbReference type="InterPro" id="IPR006143">
    <property type="entry name" value="RND_pump_MFP"/>
</dbReference>
<dbReference type="GO" id="GO:1990961">
    <property type="term" value="P:xenobiotic detoxification by transmembrane export across the plasma membrane"/>
    <property type="evidence" value="ECO:0007669"/>
    <property type="project" value="InterPro"/>
</dbReference>
<dbReference type="EMBL" id="JACFXU010000008">
    <property type="protein sequence ID" value="MBA6411564.1"/>
    <property type="molecule type" value="Genomic_DNA"/>
</dbReference>
<dbReference type="NCBIfam" id="TIGR01730">
    <property type="entry name" value="RND_mfp"/>
    <property type="match status" value="1"/>
</dbReference>
<evidence type="ECO:0000259" key="7">
    <source>
        <dbReference type="Pfam" id="PF25944"/>
    </source>
</evidence>
<reference evidence="9 10" key="1">
    <citation type="submission" date="2020-07" db="EMBL/GenBank/DDBJ databases">
        <title>Halieaceae bacterium, F7430, whole genome shotgun sequencing project.</title>
        <authorList>
            <person name="Jiang S."/>
            <person name="Liu Z.W."/>
            <person name="Du Z.J."/>
        </authorList>
    </citation>
    <scope>NUCLEOTIDE SEQUENCE [LARGE SCALE GENOMIC DNA]</scope>
    <source>
        <strain evidence="9 10">F7430</strain>
    </source>
</reference>
<evidence type="ECO:0000259" key="6">
    <source>
        <dbReference type="Pfam" id="PF25917"/>
    </source>
</evidence>
<name>A0A7W2TTA1_9GAMM</name>
<dbReference type="InterPro" id="IPR030190">
    <property type="entry name" value="MacA_alpha-hairpin_sf"/>
</dbReference>
<evidence type="ECO:0000259" key="8">
    <source>
        <dbReference type="Pfam" id="PF25967"/>
    </source>
</evidence>
<keyword evidence="10" id="KW-1185">Reference proteome</keyword>
<dbReference type="Gene3D" id="2.40.50.100">
    <property type="match status" value="1"/>
</dbReference>
<protein>
    <submittedName>
        <fullName evidence="9">Efflux RND transporter periplasmic adaptor subunit</fullName>
    </submittedName>
</protein>
<dbReference type="InterPro" id="IPR058625">
    <property type="entry name" value="MdtA-like_BSH"/>
</dbReference>
<keyword evidence="4 5" id="KW-0175">Coiled coil</keyword>
<evidence type="ECO:0000256" key="5">
    <source>
        <dbReference type="SAM" id="Coils"/>
    </source>
</evidence>
<accession>A0A7W2TTA1</accession>
<sequence>MRFGLRKGRIVLTLLLAAVAFFSWQYCSPEKEVAPAVMQVGREDIEYLVTAIGSLEPRDYVDVGAQVSGQLTALHVDVGDEVEKGQLLAEIDADVQEARVSASRAQLKALEANLRERQAEQELARLKWQRQQRLAKDNATSDEALQSARAEMLIVNAQTEALVAQIEQHKSSLQADEATLGYSRIYAPMSGTVVSLEARRGQTLNANQQAPQLLRIADLSVMTVWTEVSEADVSRLQLGMPVYFSPLGNTTQRWHGTLRQILPTPEKVNNVILYTALFDVDNSSGELMTKMTAQVFFVLAEASNVLAIPMSALSTNEGGVTTVYVRDDEGNVEERVVQRGIDNRVKVEIKQGLAEGESILLQPSTAKARSAKNTNSMAKVR</sequence>
<evidence type="ECO:0000256" key="2">
    <source>
        <dbReference type="ARBA" id="ARBA00009477"/>
    </source>
</evidence>
<gene>
    <name evidence="9" type="ORF">H2508_00325</name>
</gene>
<comment type="similarity">
    <text evidence="2">Belongs to the membrane fusion protein (MFP) (TC 8.A.1) family.</text>
</comment>
<dbReference type="Proteomes" id="UP000539350">
    <property type="component" value="Unassembled WGS sequence"/>
</dbReference>
<evidence type="ECO:0000256" key="4">
    <source>
        <dbReference type="ARBA" id="ARBA00023054"/>
    </source>
</evidence>
<comment type="caution">
    <text evidence="9">The sequence shown here is derived from an EMBL/GenBank/DDBJ whole genome shotgun (WGS) entry which is preliminary data.</text>
</comment>
<dbReference type="Pfam" id="PF25944">
    <property type="entry name" value="Beta-barrel_RND"/>
    <property type="match status" value="1"/>
</dbReference>
<evidence type="ECO:0000313" key="9">
    <source>
        <dbReference type="EMBL" id="MBA6411564.1"/>
    </source>
</evidence>
<organism evidence="9 10">
    <name type="scientific">Sediminihaliea albiluteola</name>
    <dbReference type="NCBI Taxonomy" id="2758564"/>
    <lineage>
        <taxon>Bacteria</taxon>
        <taxon>Pseudomonadati</taxon>
        <taxon>Pseudomonadota</taxon>
        <taxon>Gammaproteobacteria</taxon>
        <taxon>Cellvibrionales</taxon>
        <taxon>Halieaceae</taxon>
        <taxon>Sediminihaliea</taxon>
    </lineage>
</organism>
<feature type="domain" description="Multidrug resistance protein MdtA-like barrel-sandwich hybrid" evidence="6">
    <location>
        <begin position="61"/>
        <end position="213"/>
    </location>
</feature>
<dbReference type="InterPro" id="IPR058627">
    <property type="entry name" value="MdtA-like_C"/>
</dbReference>
<dbReference type="GO" id="GO:0030313">
    <property type="term" value="C:cell envelope"/>
    <property type="evidence" value="ECO:0007669"/>
    <property type="project" value="UniProtKB-SubCell"/>
</dbReference>
<proteinExistence type="inferred from homology"/>
<comment type="subcellular location">
    <subcellularLocation>
        <location evidence="1">Cell membrane</location>
    </subcellularLocation>
</comment>
<dbReference type="GO" id="GO:1990195">
    <property type="term" value="C:macrolide transmembrane transporter complex"/>
    <property type="evidence" value="ECO:0007669"/>
    <property type="project" value="InterPro"/>
</dbReference>
<dbReference type="GO" id="GO:0015562">
    <property type="term" value="F:efflux transmembrane transporter activity"/>
    <property type="evidence" value="ECO:0007669"/>
    <property type="project" value="TreeGrafter"/>
</dbReference>
<dbReference type="PANTHER" id="PTHR30469">
    <property type="entry name" value="MULTIDRUG RESISTANCE PROTEIN MDTA"/>
    <property type="match status" value="1"/>
</dbReference>
<dbReference type="PANTHER" id="PTHR30469:SF33">
    <property type="entry name" value="SLR1207 PROTEIN"/>
    <property type="match status" value="1"/>
</dbReference>
<dbReference type="Gene3D" id="2.40.420.20">
    <property type="match status" value="1"/>
</dbReference>
<dbReference type="Pfam" id="PF25967">
    <property type="entry name" value="RND-MFP_C"/>
    <property type="match status" value="1"/>
</dbReference>
<dbReference type="GO" id="GO:0019898">
    <property type="term" value="C:extrinsic component of membrane"/>
    <property type="evidence" value="ECO:0007669"/>
    <property type="project" value="InterPro"/>
</dbReference>
<dbReference type="SUPFAM" id="SSF111369">
    <property type="entry name" value="HlyD-like secretion proteins"/>
    <property type="match status" value="1"/>
</dbReference>
<dbReference type="Gene3D" id="6.10.140.1990">
    <property type="match status" value="1"/>
</dbReference>
<evidence type="ECO:0000313" key="10">
    <source>
        <dbReference type="Proteomes" id="UP000539350"/>
    </source>
</evidence>
<feature type="domain" description="Multidrug resistance protein MdtA-like beta-barrel" evidence="7">
    <location>
        <begin position="222"/>
        <end position="295"/>
    </location>
</feature>
<evidence type="ECO:0000256" key="1">
    <source>
        <dbReference type="ARBA" id="ARBA00004236"/>
    </source>
</evidence>
<dbReference type="Gene3D" id="2.40.30.170">
    <property type="match status" value="1"/>
</dbReference>
<feature type="domain" description="Multidrug resistance protein MdtA-like C-terminal permuted SH3" evidence="8">
    <location>
        <begin position="304"/>
        <end position="359"/>
    </location>
</feature>
<dbReference type="InterPro" id="IPR058626">
    <property type="entry name" value="MdtA-like_b-barrel"/>
</dbReference>
<feature type="coiled-coil region" evidence="5">
    <location>
        <begin position="93"/>
        <end position="129"/>
    </location>
</feature>
<evidence type="ECO:0000256" key="3">
    <source>
        <dbReference type="ARBA" id="ARBA00022448"/>
    </source>
</evidence>